<protein>
    <recommendedName>
        <fullName evidence="2">LYR motif-containing protein Cup1-like N-terminal domain-containing protein</fullName>
    </recommendedName>
</protein>
<feature type="region of interest" description="Disordered" evidence="1">
    <location>
        <begin position="296"/>
        <end position="321"/>
    </location>
</feature>
<organism evidence="3 4">
    <name type="scientific">Coprinellus micaceus</name>
    <name type="common">Glistening ink-cap mushroom</name>
    <name type="synonym">Coprinus micaceus</name>
    <dbReference type="NCBI Taxonomy" id="71717"/>
    <lineage>
        <taxon>Eukaryota</taxon>
        <taxon>Fungi</taxon>
        <taxon>Dikarya</taxon>
        <taxon>Basidiomycota</taxon>
        <taxon>Agaricomycotina</taxon>
        <taxon>Agaricomycetes</taxon>
        <taxon>Agaricomycetidae</taxon>
        <taxon>Agaricales</taxon>
        <taxon>Agaricineae</taxon>
        <taxon>Psathyrellaceae</taxon>
        <taxon>Coprinellus</taxon>
    </lineage>
</organism>
<name>A0A4Y7TXP6_COPMI</name>
<evidence type="ECO:0000256" key="1">
    <source>
        <dbReference type="SAM" id="MobiDB-lite"/>
    </source>
</evidence>
<feature type="region of interest" description="Disordered" evidence="1">
    <location>
        <begin position="198"/>
        <end position="219"/>
    </location>
</feature>
<keyword evidence="4" id="KW-1185">Reference proteome</keyword>
<gene>
    <name evidence="3" type="ORF">FA13DRAFT_1724889</name>
</gene>
<dbReference type="OrthoDB" id="198652at2759"/>
<dbReference type="InterPro" id="IPR046896">
    <property type="entry name" value="Cup1-like_N"/>
</dbReference>
<dbReference type="AlphaFoldDB" id="A0A4Y7TXP6"/>
<comment type="caution">
    <text evidence="3">The sequence shown here is derived from an EMBL/GenBank/DDBJ whole genome shotgun (WGS) entry which is preliminary data.</text>
</comment>
<accession>A0A4Y7TXP6</accession>
<proteinExistence type="predicted"/>
<dbReference type="EMBL" id="QPFP01000002">
    <property type="protein sequence ID" value="TEB38946.1"/>
    <property type="molecule type" value="Genomic_DNA"/>
</dbReference>
<feature type="domain" description="LYR motif-containing protein Cup1-like N-terminal" evidence="2">
    <location>
        <begin position="13"/>
        <end position="98"/>
    </location>
</feature>
<dbReference type="Pfam" id="PF20263">
    <property type="entry name" value="LYRM2-like"/>
    <property type="match status" value="1"/>
</dbReference>
<evidence type="ECO:0000313" key="4">
    <source>
        <dbReference type="Proteomes" id="UP000298030"/>
    </source>
</evidence>
<dbReference type="Proteomes" id="UP000298030">
    <property type="component" value="Unassembled WGS sequence"/>
</dbReference>
<sequence>MSTSSRTAKVFSLYRAHLREIQKLPHLYLQQFYRVKARDDARALLTPSASPYTVSSRFRSGYRILRKLQSANAGGVKAFQRVLALAYGRAGKLKWELLEPLMKDPSAVPPSPVVPGKKNSLPPIYPKPLIALLGNAQSMATRPLKKDAWTKEHLIGPRADPYSEDAHLFGPFPKRREYNVQRRFHITETKKVLPPLEITISPRKGGGESGEEEAQRPHYTESMPMQDVGLISEIETLVGGSAPAPLTRREMMARVTPLEPNQKPTRPNTNRHPSRWVRRRYRELLSNVPVLAYSPKRQGVSGEEGSYSVRQSDHASGKTPATDMNVREIDETNLAWLMHGGIGGGDNPQRVAKKRN</sequence>
<reference evidence="3 4" key="1">
    <citation type="journal article" date="2019" name="Nat. Ecol. Evol.">
        <title>Megaphylogeny resolves global patterns of mushroom evolution.</title>
        <authorList>
            <person name="Varga T."/>
            <person name="Krizsan K."/>
            <person name="Foldi C."/>
            <person name="Dima B."/>
            <person name="Sanchez-Garcia M."/>
            <person name="Sanchez-Ramirez S."/>
            <person name="Szollosi G.J."/>
            <person name="Szarkandi J.G."/>
            <person name="Papp V."/>
            <person name="Albert L."/>
            <person name="Andreopoulos W."/>
            <person name="Angelini C."/>
            <person name="Antonin V."/>
            <person name="Barry K.W."/>
            <person name="Bougher N.L."/>
            <person name="Buchanan P."/>
            <person name="Buyck B."/>
            <person name="Bense V."/>
            <person name="Catcheside P."/>
            <person name="Chovatia M."/>
            <person name="Cooper J."/>
            <person name="Damon W."/>
            <person name="Desjardin D."/>
            <person name="Finy P."/>
            <person name="Geml J."/>
            <person name="Haridas S."/>
            <person name="Hughes K."/>
            <person name="Justo A."/>
            <person name="Karasinski D."/>
            <person name="Kautmanova I."/>
            <person name="Kiss B."/>
            <person name="Kocsube S."/>
            <person name="Kotiranta H."/>
            <person name="LaButti K.M."/>
            <person name="Lechner B.E."/>
            <person name="Liimatainen K."/>
            <person name="Lipzen A."/>
            <person name="Lukacs Z."/>
            <person name="Mihaltcheva S."/>
            <person name="Morgado L.N."/>
            <person name="Niskanen T."/>
            <person name="Noordeloos M.E."/>
            <person name="Ohm R.A."/>
            <person name="Ortiz-Santana B."/>
            <person name="Ovrebo C."/>
            <person name="Racz N."/>
            <person name="Riley R."/>
            <person name="Savchenko A."/>
            <person name="Shiryaev A."/>
            <person name="Soop K."/>
            <person name="Spirin V."/>
            <person name="Szebenyi C."/>
            <person name="Tomsovsky M."/>
            <person name="Tulloss R.E."/>
            <person name="Uehling J."/>
            <person name="Grigoriev I.V."/>
            <person name="Vagvolgyi C."/>
            <person name="Papp T."/>
            <person name="Martin F.M."/>
            <person name="Miettinen O."/>
            <person name="Hibbett D.S."/>
            <person name="Nagy L.G."/>
        </authorList>
    </citation>
    <scope>NUCLEOTIDE SEQUENCE [LARGE SCALE GENOMIC DNA]</scope>
    <source>
        <strain evidence="3 4">FP101781</strain>
    </source>
</reference>
<evidence type="ECO:0000313" key="3">
    <source>
        <dbReference type="EMBL" id="TEB38946.1"/>
    </source>
</evidence>
<evidence type="ECO:0000259" key="2">
    <source>
        <dbReference type="Pfam" id="PF20263"/>
    </source>
</evidence>